<proteinExistence type="predicted"/>
<reference evidence="1" key="2">
    <citation type="submission" date="2025-03" db="EMBL/GenBank/DDBJ databases">
        <authorList>
            <consortium name="ELIXIR-Norway"/>
            <consortium name="Elixir Norway"/>
        </authorList>
    </citation>
    <scope>NUCLEOTIDE SEQUENCE</scope>
</reference>
<protein>
    <submittedName>
        <fullName evidence="1">Uncharacterized protein</fullName>
    </submittedName>
</protein>
<gene>
    <name evidence="1" type="ORF">MRATA1EN22A_LOCUS3587</name>
</gene>
<evidence type="ECO:0000313" key="1">
    <source>
        <dbReference type="EMBL" id="CAM9513396.1"/>
    </source>
</evidence>
<organism evidence="1 2">
    <name type="scientific">Rangifer tarandus platyrhynchus</name>
    <name type="common">Svalbard reindeer</name>
    <dbReference type="NCBI Taxonomy" id="3082113"/>
    <lineage>
        <taxon>Eukaryota</taxon>
        <taxon>Metazoa</taxon>
        <taxon>Chordata</taxon>
        <taxon>Craniata</taxon>
        <taxon>Vertebrata</taxon>
        <taxon>Euteleostomi</taxon>
        <taxon>Mammalia</taxon>
        <taxon>Eutheria</taxon>
        <taxon>Laurasiatheria</taxon>
        <taxon>Artiodactyla</taxon>
        <taxon>Ruminantia</taxon>
        <taxon>Pecora</taxon>
        <taxon>Cervidae</taxon>
        <taxon>Odocoileinae</taxon>
        <taxon>Rangifer</taxon>
    </lineage>
</organism>
<reference evidence="1" key="1">
    <citation type="submission" date="2023-05" db="EMBL/GenBank/DDBJ databases">
        <authorList>
            <consortium name="ELIXIR-Norway"/>
        </authorList>
    </citation>
    <scope>NUCLEOTIDE SEQUENCE</scope>
</reference>
<evidence type="ECO:0000313" key="2">
    <source>
        <dbReference type="Proteomes" id="UP001162501"/>
    </source>
</evidence>
<dbReference type="Proteomes" id="UP001162501">
    <property type="component" value="Chromosome 11"/>
</dbReference>
<accession>A0AC59Y9T4</accession>
<sequence length="146" mass="15654">MRRARHGQPLQAEVSSCPGQESHGLCPLLSHWSPLQSSRTRCLLSFPGSTDPPRLPTQAWGLEGICVHRSANTRKRGGEWGPLSQQSPPRAGLQSGVPPCCVPAPFITAGPGDTGWGGCRQPCNRLNGCRVEDEVVIWSAEPAARP</sequence>
<name>A0AC59Y9T4_RANTA</name>
<dbReference type="EMBL" id="OX596095">
    <property type="protein sequence ID" value="CAM9513396.1"/>
    <property type="molecule type" value="Genomic_DNA"/>
</dbReference>